<feature type="transmembrane region" description="Helical" evidence="7">
    <location>
        <begin position="29"/>
        <end position="47"/>
    </location>
</feature>
<dbReference type="eggNOG" id="ENOG502SB4Y">
    <property type="taxonomic scope" value="Eukaryota"/>
</dbReference>
<organism evidence="9 10">
    <name type="scientific">Arabis alpina</name>
    <name type="common">Alpine rock-cress</name>
    <dbReference type="NCBI Taxonomy" id="50452"/>
    <lineage>
        <taxon>Eukaryota</taxon>
        <taxon>Viridiplantae</taxon>
        <taxon>Streptophyta</taxon>
        <taxon>Embryophyta</taxon>
        <taxon>Tracheophyta</taxon>
        <taxon>Spermatophyta</taxon>
        <taxon>Magnoliopsida</taxon>
        <taxon>eudicotyledons</taxon>
        <taxon>Gunneridae</taxon>
        <taxon>Pentapetalae</taxon>
        <taxon>rosids</taxon>
        <taxon>malvids</taxon>
        <taxon>Brassicales</taxon>
        <taxon>Brassicaceae</taxon>
        <taxon>Arabideae</taxon>
        <taxon>Arabis</taxon>
    </lineage>
</organism>
<protein>
    <recommendedName>
        <fullName evidence="8">PGG domain-containing protein</fullName>
    </recommendedName>
</protein>
<gene>
    <name evidence="9" type="ordered locus">AALP_Aa3g155400</name>
</gene>
<dbReference type="GO" id="GO:0005886">
    <property type="term" value="C:plasma membrane"/>
    <property type="evidence" value="ECO:0007669"/>
    <property type="project" value="TreeGrafter"/>
</dbReference>
<feature type="domain" description="PGG" evidence="8">
    <location>
        <begin position="22"/>
        <end position="142"/>
    </location>
</feature>
<evidence type="ECO:0000256" key="7">
    <source>
        <dbReference type="SAM" id="Phobius"/>
    </source>
</evidence>
<proteinExistence type="predicted"/>
<keyword evidence="5" id="KW-0040">ANK repeat</keyword>
<evidence type="ECO:0000313" key="9">
    <source>
        <dbReference type="EMBL" id="KFK38745.1"/>
    </source>
</evidence>
<keyword evidence="2 7" id="KW-0812">Transmembrane</keyword>
<accession>A0A087H9E3</accession>
<sequence length="160" mass="17443">MEVRREDHQHEALVQYLDRQGDWLEKTRGDLIVAASIIAAMSFQVMVNPPGGVWQEDQKCSSGEDCSKAKAGTAIFAHDDIKRVLYLGIVISSTISFSSSMSLILLVISGFRLRNRIIMVILAVFMVGAVICIAAAFCFALAMSPPRLLPLAPLAPSVVH</sequence>
<dbReference type="OMA" id="AIWMAIV"/>
<evidence type="ECO:0000256" key="3">
    <source>
        <dbReference type="ARBA" id="ARBA00022737"/>
    </source>
</evidence>
<name>A0A087H9E3_ARAAL</name>
<dbReference type="EMBL" id="CM002871">
    <property type="protein sequence ID" value="KFK38745.1"/>
    <property type="molecule type" value="Genomic_DNA"/>
</dbReference>
<feature type="transmembrane region" description="Helical" evidence="7">
    <location>
        <begin position="120"/>
        <end position="143"/>
    </location>
</feature>
<feature type="transmembrane region" description="Helical" evidence="7">
    <location>
        <begin position="84"/>
        <end position="108"/>
    </location>
</feature>
<keyword evidence="4 7" id="KW-1133">Transmembrane helix</keyword>
<dbReference type="PANTHER" id="PTHR24186:SF37">
    <property type="entry name" value="PGG DOMAIN-CONTAINING PROTEIN"/>
    <property type="match status" value="1"/>
</dbReference>
<dbReference type="Proteomes" id="UP000029120">
    <property type="component" value="Chromosome 3"/>
</dbReference>
<reference evidence="10" key="1">
    <citation type="journal article" date="2015" name="Nat. Plants">
        <title>Genome expansion of Arabis alpina linked with retrotransposition and reduced symmetric DNA methylation.</title>
        <authorList>
            <person name="Willing E.M."/>
            <person name="Rawat V."/>
            <person name="Mandakova T."/>
            <person name="Maumus F."/>
            <person name="James G.V."/>
            <person name="Nordstroem K.J."/>
            <person name="Becker C."/>
            <person name="Warthmann N."/>
            <person name="Chica C."/>
            <person name="Szarzynska B."/>
            <person name="Zytnicki M."/>
            <person name="Albani M.C."/>
            <person name="Kiefer C."/>
            <person name="Bergonzi S."/>
            <person name="Castaings L."/>
            <person name="Mateos J.L."/>
            <person name="Berns M.C."/>
            <person name="Bujdoso N."/>
            <person name="Piofczyk T."/>
            <person name="de Lorenzo L."/>
            <person name="Barrero-Sicilia C."/>
            <person name="Mateos I."/>
            <person name="Piednoel M."/>
            <person name="Hagmann J."/>
            <person name="Chen-Min-Tao R."/>
            <person name="Iglesias-Fernandez R."/>
            <person name="Schuster S.C."/>
            <person name="Alonso-Blanco C."/>
            <person name="Roudier F."/>
            <person name="Carbonero P."/>
            <person name="Paz-Ares J."/>
            <person name="Davis S.J."/>
            <person name="Pecinka A."/>
            <person name="Quesneville H."/>
            <person name="Colot V."/>
            <person name="Lysak M.A."/>
            <person name="Weigel D."/>
            <person name="Coupland G."/>
            <person name="Schneeberger K."/>
        </authorList>
    </citation>
    <scope>NUCLEOTIDE SEQUENCE [LARGE SCALE GENOMIC DNA]</scope>
    <source>
        <strain evidence="10">cv. Pajares</strain>
    </source>
</reference>
<dbReference type="PANTHER" id="PTHR24186">
    <property type="entry name" value="PROTEIN PHOSPHATASE 1 REGULATORY SUBUNIT"/>
    <property type="match status" value="1"/>
</dbReference>
<dbReference type="OrthoDB" id="681126at2759"/>
<dbReference type="InterPro" id="IPR026961">
    <property type="entry name" value="PGG_dom"/>
</dbReference>
<evidence type="ECO:0000256" key="1">
    <source>
        <dbReference type="ARBA" id="ARBA00004141"/>
    </source>
</evidence>
<comment type="subcellular location">
    <subcellularLocation>
        <location evidence="1">Membrane</location>
        <topology evidence="1">Multi-pass membrane protein</topology>
    </subcellularLocation>
</comment>
<evidence type="ECO:0000256" key="6">
    <source>
        <dbReference type="ARBA" id="ARBA00023136"/>
    </source>
</evidence>
<dbReference type="Gramene" id="KFK38745">
    <property type="protein sequence ID" value="KFK38745"/>
    <property type="gene ID" value="AALP_AA3G155400"/>
</dbReference>
<keyword evidence="6 7" id="KW-0472">Membrane</keyword>
<dbReference type="AlphaFoldDB" id="A0A087H9E3"/>
<keyword evidence="10" id="KW-1185">Reference proteome</keyword>
<keyword evidence="3" id="KW-0677">Repeat</keyword>
<evidence type="ECO:0000256" key="5">
    <source>
        <dbReference type="ARBA" id="ARBA00023043"/>
    </source>
</evidence>
<evidence type="ECO:0000259" key="8">
    <source>
        <dbReference type="Pfam" id="PF13962"/>
    </source>
</evidence>
<evidence type="ECO:0000256" key="2">
    <source>
        <dbReference type="ARBA" id="ARBA00022692"/>
    </source>
</evidence>
<dbReference type="Pfam" id="PF13962">
    <property type="entry name" value="PGG"/>
    <property type="match status" value="1"/>
</dbReference>
<evidence type="ECO:0000313" key="10">
    <source>
        <dbReference type="Proteomes" id="UP000029120"/>
    </source>
</evidence>
<evidence type="ECO:0000256" key="4">
    <source>
        <dbReference type="ARBA" id="ARBA00022989"/>
    </source>
</evidence>